<dbReference type="Pfam" id="PF13091">
    <property type="entry name" value="PLDc_2"/>
    <property type="match status" value="2"/>
</dbReference>
<dbReference type="PANTHER" id="PTHR21248">
    <property type="entry name" value="CARDIOLIPIN SYNTHASE"/>
    <property type="match status" value="1"/>
</dbReference>
<dbReference type="InterPro" id="IPR025202">
    <property type="entry name" value="PLD-like_dom"/>
</dbReference>
<dbReference type="Gene3D" id="3.30.870.10">
    <property type="entry name" value="Endonuclease Chain A"/>
    <property type="match status" value="2"/>
</dbReference>
<evidence type="ECO:0000313" key="3">
    <source>
        <dbReference type="Proteomes" id="UP000245539"/>
    </source>
</evidence>
<proteinExistence type="predicted"/>
<dbReference type="AlphaFoldDB" id="A0A317CQD2"/>
<dbReference type="GO" id="GO:0030572">
    <property type="term" value="F:phosphatidyltransferase activity"/>
    <property type="evidence" value="ECO:0007669"/>
    <property type="project" value="UniProtKB-ARBA"/>
</dbReference>
<dbReference type="OrthoDB" id="9762009at2"/>
<dbReference type="GO" id="GO:0032049">
    <property type="term" value="P:cardiolipin biosynthetic process"/>
    <property type="evidence" value="ECO:0007669"/>
    <property type="project" value="UniProtKB-ARBA"/>
</dbReference>
<protein>
    <recommendedName>
        <fullName evidence="1">PLD phosphodiesterase domain-containing protein</fullName>
    </recommendedName>
</protein>
<dbReference type="PANTHER" id="PTHR21248:SF22">
    <property type="entry name" value="PHOSPHOLIPASE D"/>
    <property type="match status" value="1"/>
</dbReference>
<dbReference type="Proteomes" id="UP000245539">
    <property type="component" value="Unassembled WGS sequence"/>
</dbReference>
<gene>
    <name evidence="2" type="ORF">DKW60_01795</name>
</gene>
<comment type="caution">
    <text evidence="2">The sequence shown here is derived from an EMBL/GenBank/DDBJ whole genome shotgun (WGS) entry which is preliminary data.</text>
</comment>
<feature type="domain" description="PLD phosphodiesterase" evidence="1">
    <location>
        <begin position="135"/>
        <end position="162"/>
    </location>
</feature>
<feature type="domain" description="PLD phosphodiesterase" evidence="1">
    <location>
        <begin position="348"/>
        <end position="375"/>
    </location>
</feature>
<reference evidence="2 3" key="1">
    <citation type="submission" date="2018-05" db="EMBL/GenBank/DDBJ databases">
        <title>Leucothrix arctica sp. nov., isolated from Arctic seawater.</title>
        <authorList>
            <person name="Choi A."/>
            <person name="Baek K."/>
        </authorList>
    </citation>
    <scope>NUCLEOTIDE SEQUENCE [LARGE SCALE GENOMIC DNA]</scope>
    <source>
        <strain evidence="2 3">JCM 18388</strain>
    </source>
</reference>
<evidence type="ECO:0000259" key="1">
    <source>
        <dbReference type="PROSITE" id="PS50035"/>
    </source>
</evidence>
<dbReference type="SUPFAM" id="SSF56024">
    <property type="entry name" value="Phospholipase D/nuclease"/>
    <property type="match status" value="2"/>
</dbReference>
<name>A0A317CQD2_9GAMM</name>
<keyword evidence="3" id="KW-1185">Reference proteome</keyword>
<accession>A0A317CQD2</accession>
<dbReference type="PROSITE" id="PS50035">
    <property type="entry name" value="PLD"/>
    <property type="match status" value="2"/>
</dbReference>
<dbReference type="SMART" id="SM00155">
    <property type="entry name" value="PLDc"/>
    <property type="match status" value="2"/>
</dbReference>
<dbReference type="InterPro" id="IPR001736">
    <property type="entry name" value="PLipase_D/transphosphatidylase"/>
</dbReference>
<dbReference type="EMBL" id="QGKM01000004">
    <property type="protein sequence ID" value="PWR00312.1"/>
    <property type="molecule type" value="Genomic_DNA"/>
</dbReference>
<dbReference type="RefSeq" id="WP_109835957.1">
    <property type="nucleotide sequence ID" value="NZ_QGKM01000004.1"/>
</dbReference>
<sequence>MSHRPEALDELTNSTIRSGNSIRFLPSGAESFEVRWRLLDEAKHSIHIATFSMMKDETTERMEKVLHQKLKEGVEVRIILDEIVNRTTFAGPMIKRLRDAGAYVHGYNGLFEEWLPFPKHTGPLKHVMQGIKLKLKRHYHEKYMVVDGTEVVLGGINWGDKYAYGGVKSFAWRDTDVYLRGPVVHDIQMQFLKDFTRYKEWDQRTASQAMTYPEFVKLQTPPDLTKLAQQYAPHLPEQANAGSVDVRYVAHKPYDDNDLPLTHAFLTLIKNAEKSIYWGCHGIRPPRIVAEYLADAVARGVEVHLITNSQYSSQSLMVKGLLGWMYKECTKHYRGLLESGVKIYEWQLEGAFHSKNFLVDEQIASVGSYNIARGSTYHHSESNIFVYDDEFAQQVKQQFDDDITHCKLVNLDQIAPRLPKEDAYSRPLHERDLMIRKEMVPEGIQKELDQGTYKRILT</sequence>
<evidence type="ECO:0000313" key="2">
    <source>
        <dbReference type="EMBL" id="PWR00312.1"/>
    </source>
</evidence>
<organism evidence="2 3">
    <name type="scientific">Leucothrix pacifica</name>
    <dbReference type="NCBI Taxonomy" id="1247513"/>
    <lineage>
        <taxon>Bacteria</taxon>
        <taxon>Pseudomonadati</taxon>
        <taxon>Pseudomonadota</taxon>
        <taxon>Gammaproteobacteria</taxon>
        <taxon>Thiotrichales</taxon>
        <taxon>Thiotrichaceae</taxon>
        <taxon>Leucothrix</taxon>
    </lineage>
</organism>